<reference evidence="6 7" key="2">
    <citation type="submission" date="2018-06" db="EMBL/GenBank/DDBJ databases">
        <title>Sequencing of bacterial isolates from soil warming experiment in Harvard Forest, Massachusetts, USA.</title>
        <authorList>
            <person name="Deangelis K.PhD."/>
        </authorList>
    </citation>
    <scope>NUCLEOTIDE SEQUENCE [LARGE SCALE GENOMIC DNA]</scope>
    <source>
        <strain evidence="6 7">GAS496</strain>
    </source>
</reference>
<dbReference type="Gene3D" id="1.10.10.60">
    <property type="entry name" value="Homeodomain-like"/>
    <property type="match status" value="1"/>
</dbReference>
<evidence type="ECO:0000259" key="5">
    <source>
        <dbReference type="PROSITE" id="PS50977"/>
    </source>
</evidence>
<protein>
    <submittedName>
        <fullName evidence="6">TetR family transcriptional regulator</fullName>
    </submittedName>
</protein>
<dbReference type="InterPro" id="IPR036271">
    <property type="entry name" value="Tet_transcr_reg_TetR-rel_C_sf"/>
</dbReference>
<feature type="domain" description="HTH tetR-type" evidence="5">
    <location>
        <begin position="8"/>
        <end position="70"/>
    </location>
</feature>
<dbReference type="PROSITE" id="PS50977">
    <property type="entry name" value="HTH_TETR_2"/>
    <property type="match status" value="1"/>
</dbReference>
<evidence type="ECO:0000256" key="4">
    <source>
        <dbReference type="PROSITE-ProRule" id="PRU00335"/>
    </source>
</evidence>
<dbReference type="EMBL" id="QJJU01000053">
    <property type="protein sequence ID" value="PXW96282.1"/>
    <property type="molecule type" value="Genomic_DNA"/>
</dbReference>
<evidence type="ECO:0000256" key="3">
    <source>
        <dbReference type="ARBA" id="ARBA00023163"/>
    </source>
</evidence>
<evidence type="ECO:0000256" key="1">
    <source>
        <dbReference type="ARBA" id="ARBA00023015"/>
    </source>
</evidence>
<evidence type="ECO:0000313" key="7">
    <source>
        <dbReference type="Proteomes" id="UP000247781"/>
    </source>
</evidence>
<keyword evidence="1" id="KW-0805">Transcription regulation</keyword>
<reference evidence="7" key="1">
    <citation type="submission" date="2018-05" db="EMBL/GenBank/DDBJ databases">
        <authorList>
            <person name="Deangelis K."/>
            <person name="Huntemann M."/>
            <person name="Clum A."/>
            <person name="Pillay M."/>
            <person name="Palaniappan K."/>
            <person name="Varghese N."/>
            <person name="Mikhailova N."/>
            <person name="Stamatis D."/>
            <person name="Reddy T."/>
            <person name="Daum C."/>
            <person name="Shapiro N."/>
            <person name="Ivanova N."/>
            <person name="Kyrpides N."/>
            <person name="Woyke T."/>
        </authorList>
    </citation>
    <scope>NUCLEOTIDE SEQUENCE [LARGE SCALE GENOMIC DNA]</scope>
    <source>
        <strain evidence="7">GAS496</strain>
    </source>
</reference>
<dbReference type="SUPFAM" id="SSF46689">
    <property type="entry name" value="Homeodomain-like"/>
    <property type="match status" value="1"/>
</dbReference>
<dbReference type="InterPro" id="IPR009057">
    <property type="entry name" value="Homeodomain-like_sf"/>
</dbReference>
<gene>
    <name evidence="6" type="ORF">C8E89_1533</name>
</gene>
<keyword evidence="3" id="KW-0804">Transcription</keyword>
<dbReference type="PANTHER" id="PTHR30055:SF234">
    <property type="entry name" value="HTH-TYPE TRANSCRIPTIONAL REGULATOR BETI"/>
    <property type="match status" value="1"/>
</dbReference>
<evidence type="ECO:0000256" key="2">
    <source>
        <dbReference type="ARBA" id="ARBA00023125"/>
    </source>
</evidence>
<dbReference type="Pfam" id="PF14246">
    <property type="entry name" value="TetR_C_7"/>
    <property type="match status" value="1"/>
</dbReference>
<dbReference type="OrthoDB" id="3627020at2"/>
<keyword evidence="7" id="KW-1185">Reference proteome</keyword>
<dbReference type="GO" id="GO:0003700">
    <property type="term" value="F:DNA-binding transcription factor activity"/>
    <property type="evidence" value="ECO:0007669"/>
    <property type="project" value="TreeGrafter"/>
</dbReference>
<dbReference type="AlphaFoldDB" id="A0A318H3J6"/>
<dbReference type="GO" id="GO:0000976">
    <property type="term" value="F:transcription cis-regulatory region binding"/>
    <property type="evidence" value="ECO:0007669"/>
    <property type="project" value="TreeGrafter"/>
</dbReference>
<dbReference type="InterPro" id="IPR050109">
    <property type="entry name" value="HTH-type_TetR-like_transc_reg"/>
</dbReference>
<accession>A0A318H3J6</accession>
<dbReference type="RefSeq" id="WP_110320290.1">
    <property type="nucleotide sequence ID" value="NZ_QJJU01000053.1"/>
</dbReference>
<keyword evidence="2 4" id="KW-0238">DNA-binding</keyword>
<dbReference type="PANTHER" id="PTHR30055">
    <property type="entry name" value="HTH-TYPE TRANSCRIPTIONAL REGULATOR RUTR"/>
    <property type="match status" value="1"/>
</dbReference>
<organism evidence="6 7">
    <name type="scientific">Mycolicibacterium moriokaense</name>
    <dbReference type="NCBI Taxonomy" id="39691"/>
    <lineage>
        <taxon>Bacteria</taxon>
        <taxon>Bacillati</taxon>
        <taxon>Actinomycetota</taxon>
        <taxon>Actinomycetes</taxon>
        <taxon>Mycobacteriales</taxon>
        <taxon>Mycobacteriaceae</taxon>
        <taxon>Mycolicibacterium</taxon>
    </lineage>
</organism>
<name>A0A318H3J6_9MYCO</name>
<dbReference type="Proteomes" id="UP000247781">
    <property type="component" value="Unassembled WGS sequence"/>
</dbReference>
<comment type="caution">
    <text evidence="6">The sequence shown here is derived from an EMBL/GenBank/DDBJ whole genome shotgun (WGS) entry which is preliminary data.</text>
</comment>
<dbReference type="InterPro" id="IPR001647">
    <property type="entry name" value="HTH_TetR"/>
</dbReference>
<sequence length="202" mass="22405">MTAGDGQVGTRERLLDAAIRLFARQGYAETSIADIQRDCGLSAGSGALYKHFSSKRALLEAATRRFADRLANDRKRFEVNPGDGTEEVLRRAATLIWDGIEENSPLLRVIFREPAFPDLADELWSAITENAYRGFAGGLRVVVDAGMMRIDDPEATAAVLVASLAYYPMVRLLIGHTPGDIERDRYLEAWISHARAGFDYVR</sequence>
<dbReference type="Gene3D" id="1.10.357.10">
    <property type="entry name" value="Tetracycline Repressor, domain 2"/>
    <property type="match status" value="1"/>
</dbReference>
<evidence type="ECO:0000313" key="6">
    <source>
        <dbReference type="EMBL" id="PXW96282.1"/>
    </source>
</evidence>
<dbReference type="SUPFAM" id="SSF48498">
    <property type="entry name" value="Tetracyclin repressor-like, C-terminal domain"/>
    <property type="match status" value="1"/>
</dbReference>
<feature type="DNA-binding region" description="H-T-H motif" evidence="4">
    <location>
        <begin position="33"/>
        <end position="52"/>
    </location>
</feature>
<dbReference type="Pfam" id="PF00440">
    <property type="entry name" value="TetR_N"/>
    <property type="match status" value="1"/>
</dbReference>
<dbReference type="InterPro" id="IPR039536">
    <property type="entry name" value="TetR_C_Proteobacteria"/>
</dbReference>
<proteinExistence type="predicted"/>